<organism evidence="1 2">
    <name type="scientific">Alkalilimnicola ehrlichii</name>
    <dbReference type="NCBI Taxonomy" id="351052"/>
    <lineage>
        <taxon>Bacteria</taxon>
        <taxon>Pseudomonadati</taxon>
        <taxon>Pseudomonadota</taxon>
        <taxon>Gammaproteobacteria</taxon>
        <taxon>Chromatiales</taxon>
        <taxon>Ectothiorhodospiraceae</taxon>
        <taxon>Alkalilimnicola</taxon>
    </lineage>
</organism>
<name>A0A3E0X1N5_9GAMM</name>
<dbReference type="Proteomes" id="UP000256763">
    <property type="component" value="Unassembled WGS sequence"/>
</dbReference>
<dbReference type="InterPro" id="IPR014543">
    <property type="entry name" value="UCP028291"/>
</dbReference>
<comment type="caution">
    <text evidence="1">The sequence shown here is derived from an EMBL/GenBank/DDBJ whole genome shotgun (WGS) entry which is preliminary data.</text>
</comment>
<dbReference type="Pfam" id="PF09981">
    <property type="entry name" value="DUF2218"/>
    <property type="match status" value="1"/>
</dbReference>
<gene>
    <name evidence="1" type="ORF">CAL65_04700</name>
</gene>
<dbReference type="EMBL" id="NFZW01000003">
    <property type="protein sequence ID" value="RFA38636.1"/>
    <property type="molecule type" value="Genomic_DNA"/>
</dbReference>
<evidence type="ECO:0008006" key="3">
    <source>
        <dbReference type="Google" id="ProtNLM"/>
    </source>
</evidence>
<dbReference type="RefSeq" id="WP_116302364.1">
    <property type="nucleotide sequence ID" value="NZ_NFZV01000010.1"/>
</dbReference>
<proteinExistence type="predicted"/>
<accession>A0A3E0X1N5</accession>
<reference evidence="2" key="1">
    <citation type="submission" date="2017-05" db="EMBL/GenBank/DDBJ databases">
        <authorList>
            <person name="Sharma S."/>
            <person name="Sidhu C."/>
            <person name="Pinnaka A.K."/>
        </authorList>
    </citation>
    <scope>NUCLEOTIDE SEQUENCE [LARGE SCALE GENOMIC DNA]</scope>
    <source>
        <strain evidence="2">AK93</strain>
    </source>
</reference>
<dbReference type="Gene3D" id="3.30.310.50">
    <property type="entry name" value="Alpha-D-phosphohexomutase, C-terminal domain"/>
    <property type="match status" value="1"/>
</dbReference>
<evidence type="ECO:0000313" key="1">
    <source>
        <dbReference type="EMBL" id="RFA38636.1"/>
    </source>
</evidence>
<dbReference type="AlphaFoldDB" id="A0A3E0X1N5"/>
<evidence type="ECO:0000313" key="2">
    <source>
        <dbReference type="Proteomes" id="UP000256763"/>
    </source>
</evidence>
<sequence>MVRSEGRVETPKASNHLMRLCKHFSRKISVQYDEHSGLALFPWGSCRFKAEEGLLTFDCESADEAGMKELQQVLTIHVGMLSRRNPLPVHWAPAFASAQ</sequence>
<protein>
    <recommendedName>
        <fullName evidence="3">2,4-dihydroxyhept-2-ene-1,7-dioic acid aldolase</fullName>
    </recommendedName>
</protein>
<keyword evidence="2" id="KW-1185">Reference proteome</keyword>
<dbReference type="OrthoDB" id="9806511at2"/>